<dbReference type="PANTHER" id="PTHR33175:SF3">
    <property type="entry name" value="DNA-BINDING PROTEIN HU-BETA"/>
    <property type="match status" value="1"/>
</dbReference>
<dbReference type="GO" id="GO:0030527">
    <property type="term" value="F:structural constituent of chromatin"/>
    <property type="evidence" value="ECO:0007669"/>
    <property type="project" value="InterPro"/>
</dbReference>
<dbReference type="OrthoDB" id="9799835at2"/>
<evidence type="ECO:0000256" key="2">
    <source>
        <dbReference type="ARBA" id="ARBA00023067"/>
    </source>
</evidence>
<name>A0A4U6CZS3_9BACT</name>
<dbReference type="Gene3D" id="4.10.520.10">
    <property type="entry name" value="IHF-like DNA-binding proteins"/>
    <property type="match status" value="1"/>
</dbReference>
<reference evidence="5 6" key="1">
    <citation type="submission" date="2019-05" db="EMBL/GenBank/DDBJ databases">
        <title>Dyadobacter AR-3-8 sp. nov., isolated from arctic soil.</title>
        <authorList>
            <person name="Chaudhary D.K."/>
        </authorList>
    </citation>
    <scope>NUCLEOTIDE SEQUENCE [LARGE SCALE GENOMIC DNA]</scope>
    <source>
        <strain evidence="5 6">AR-3-8</strain>
    </source>
</reference>
<dbReference type="RefSeq" id="WP_137342448.1">
    <property type="nucleotide sequence ID" value="NZ_BSQH01000030.1"/>
</dbReference>
<organism evidence="5 6">
    <name type="scientific">Dyadobacter frigoris</name>
    <dbReference type="NCBI Taxonomy" id="2576211"/>
    <lineage>
        <taxon>Bacteria</taxon>
        <taxon>Pseudomonadati</taxon>
        <taxon>Bacteroidota</taxon>
        <taxon>Cytophagia</taxon>
        <taxon>Cytophagales</taxon>
        <taxon>Spirosomataceae</taxon>
        <taxon>Dyadobacter</taxon>
    </lineage>
</organism>
<dbReference type="AlphaFoldDB" id="A0A4U6CZS3"/>
<protein>
    <submittedName>
        <fullName evidence="5">Integration host factor subunit beta</fullName>
    </submittedName>
</protein>
<dbReference type="CDD" id="cd13836">
    <property type="entry name" value="IHF_B"/>
    <property type="match status" value="1"/>
</dbReference>
<comment type="similarity">
    <text evidence="1 4">Belongs to the bacterial histone-like protein family.</text>
</comment>
<accession>A0A4U6CZS3</accession>
<comment type="caution">
    <text evidence="5">The sequence shown here is derived from an EMBL/GenBank/DDBJ whole genome shotgun (WGS) entry which is preliminary data.</text>
</comment>
<dbReference type="GO" id="GO:0005829">
    <property type="term" value="C:cytosol"/>
    <property type="evidence" value="ECO:0007669"/>
    <property type="project" value="TreeGrafter"/>
</dbReference>
<evidence type="ECO:0000256" key="4">
    <source>
        <dbReference type="RuleBase" id="RU003939"/>
    </source>
</evidence>
<dbReference type="Proteomes" id="UP000304900">
    <property type="component" value="Unassembled WGS sequence"/>
</dbReference>
<dbReference type="GO" id="GO:0003677">
    <property type="term" value="F:DNA binding"/>
    <property type="evidence" value="ECO:0007669"/>
    <property type="project" value="UniProtKB-KW"/>
</dbReference>
<evidence type="ECO:0000256" key="3">
    <source>
        <dbReference type="ARBA" id="ARBA00023125"/>
    </source>
</evidence>
<dbReference type="GO" id="GO:0030261">
    <property type="term" value="P:chromosome condensation"/>
    <property type="evidence" value="ECO:0007669"/>
    <property type="project" value="UniProtKB-KW"/>
</dbReference>
<evidence type="ECO:0000313" key="5">
    <source>
        <dbReference type="EMBL" id="TKT89311.1"/>
    </source>
</evidence>
<keyword evidence="3" id="KW-0238">DNA-binding</keyword>
<dbReference type="SUPFAM" id="SSF47729">
    <property type="entry name" value="IHF-like DNA-binding proteins"/>
    <property type="match status" value="1"/>
</dbReference>
<sequence>MTKAETISKITERTGIEKDAVEKVIESFFVTIKDSLSEGENVYFRGFGSFTIKHRAQKTARNIALNSTIIVDAHVIPFFKPSPEFVSQIKEGVSLEQ</sequence>
<dbReference type="Pfam" id="PF00216">
    <property type="entry name" value="Bac_DNA_binding"/>
    <property type="match status" value="1"/>
</dbReference>
<dbReference type="EMBL" id="SZVO01000012">
    <property type="protein sequence ID" value="TKT89311.1"/>
    <property type="molecule type" value="Genomic_DNA"/>
</dbReference>
<keyword evidence="2" id="KW-0226">DNA condensation</keyword>
<keyword evidence="6" id="KW-1185">Reference proteome</keyword>
<dbReference type="InterPro" id="IPR010992">
    <property type="entry name" value="IHF-like_DNA-bd_dom_sf"/>
</dbReference>
<gene>
    <name evidence="5" type="ORF">FDK13_23440</name>
</gene>
<dbReference type="InterPro" id="IPR000119">
    <property type="entry name" value="Hist_DNA-bd"/>
</dbReference>
<dbReference type="SMART" id="SM00411">
    <property type="entry name" value="BHL"/>
    <property type="match status" value="1"/>
</dbReference>
<dbReference type="PANTHER" id="PTHR33175">
    <property type="entry name" value="DNA-BINDING PROTEIN HU"/>
    <property type="match status" value="1"/>
</dbReference>
<evidence type="ECO:0000256" key="1">
    <source>
        <dbReference type="ARBA" id="ARBA00010529"/>
    </source>
</evidence>
<proteinExistence type="inferred from homology"/>
<evidence type="ECO:0000313" key="6">
    <source>
        <dbReference type="Proteomes" id="UP000304900"/>
    </source>
</evidence>